<dbReference type="GO" id="GO:0004521">
    <property type="term" value="F:RNA endonuclease activity"/>
    <property type="evidence" value="ECO:0007669"/>
    <property type="project" value="UniProtKB-UniRule"/>
</dbReference>
<sequence length="390" mass="43485">MSVKPIQHILVDASAFIKLSQLHNWSDSINTVTGVLEEIRNKDSRIAITSLLPYKLQVSNPHEKSIQHVVEFAKKTGDFPVLSHTDIELIAATYEFECTHGVTKGTNLNSTPKRILEPEPISFTKIIKDLPAHQIGFFNGNSEGKIDGNLPENIGEEMENSDSLRMEESMEHSRTNVSDNESSDDDEQGWITPGNLYDVTTLLGGTIQETPQDVQVACVTSDYAIQNVLLQMGLHVLSIDGLLITQVRRYALLCRVCSYTTFNMAISKCIGCGYDMLIRVHAVTNNGMITYQPLSVKQFSKRGLRFSTPKPTGGRHGNVSTNPRNKPRYTRKVEKVNPMDADYIARESPFKYKDVHSKGANIGFKMGSKRTSKNPNQVAKKGTRKKSGRI</sequence>
<evidence type="ECO:0000256" key="8">
    <source>
        <dbReference type="PIRNR" id="PIRNR037125"/>
    </source>
</evidence>
<feature type="compositionally biased region" description="Basic and acidic residues" evidence="10">
    <location>
        <begin position="162"/>
        <end position="174"/>
    </location>
</feature>
<feature type="domain" description="Ribonuclease PIN" evidence="12">
    <location>
        <begin position="9"/>
        <end position="95"/>
    </location>
</feature>
<keyword evidence="7 8" id="KW-0539">Nucleus</keyword>
<dbReference type="PANTHER" id="PTHR12814">
    <property type="entry name" value="RNA-BINDING PROTEIN NOB1"/>
    <property type="match status" value="1"/>
</dbReference>
<dbReference type="FunFam" id="3.40.50.1010:FF:000020">
    <property type="entry name" value="20S-pre-rRNA D-site endonuclease NOB1"/>
    <property type="match status" value="1"/>
</dbReference>
<dbReference type="CDD" id="cd09876">
    <property type="entry name" value="PIN_Nob1-like"/>
    <property type="match status" value="1"/>
</dbReference>
<dbReference type="InterPro" id="IPR017117">
    <property type="entry name" value="Nob1_euk"/>
</dbReference>
<evidence type="ECO:0000256" key="4">
    <source>
        <dbReference type="ARBA" id="ARBA00022723"/>
    </source>
</evidence>
<feature type="binding site" evidence="9">
    <location>
        <position position="269"/>
    </location>
    <ligand>
        <name>Zn(2+)</name>
        <dbReference type="ChEBI" id="CHEBI:29105"/>
    </ligand>
</feature>
<comment type="caution">
    <text evidence="13">The sequence shown here is derived from an EMBL/GenBank/DDBJ whole genome shotgun (WGS) entry which is preliminary data.</text>
</comment>
<name>A0AAV7JXK9_9METZ</name>
<evidence type="ECO:0000256" key="5">
    <source>
        <dbReference type="ARBA" id="ARBA00022801"/>
    </source>
</evidence>
<feature type="binding site" evidence="9">
    <location>
        <position position="272"/>
    </location>
    <ligand>
        <name>Zn(2+)</name>
        <dbReference type="ChEBI" id="CHEBI:29105"/>
    </ligand>
</feature>
<dbReference type="Gene3D" id="3.40.50.1010">
    <property type="entry name" value="5'-nuclease"/>
    <property type="match status" value="1"/>
</dbReference>
<dbReference type="InterPro" id="IPR039907">
    <property type="entry name" value="NOB1"/>
</dbReference>
<comment type="function">
    <text evidence="8">May play a role in mRNA degradation.</text>
</comment>
<keyword evidence="6 8" id="KW-0862">Zinc</keyword>
<feature type="compositionally biased region" description="Basic residues" evidence="10">
    <location>
        <begin position="381"/>
        <end position="390"/>
    </location>
</feature>
<evidence type="ECO:0000256" key="1">
    <source>
        <dbReference type="ARBA" id="ARBA00004123"/>
    </source>
</evidence>
<feature type="binding site" evidence="9">
    <location>
        <position position="257"/>
    </location>
    <ligand>
        <name>Zn(2+)</name>
        <dbReference type="ChEBI" id="CHEBI:29105"/>
    </ligand>
</feature>
<feature type="region of interest" description="Disordered" evidence="10">
    <location>
        <begin position="362"/>
        <end position="390"/>
    </location>
</feature>
<feature type="region of interest" description="Disordered" evidence="10">
    <location>
        <begin position="146"/>
        <end position="191"/>
    </location>
</feature>
<keyword evidence="4 8" id="KW-0479">Metal-binding</keyword>
<dbReference type="EMBL" id="JAKMXF010000288">
    <property type="protein sequence ID" value="KAI6653194.1"/>
    <property type="molecule type" value="Genomic_DNA"/>
</dbReference>
<gene>
    <name evidence="13" type="ORF">LOD99_3719</name>
</gene>
<dbReference type="GO" id="GO:0046872">
    <property type="term" value="F:metal ion binding"/>
    <property type="evidence" value="ECO:0007669"/>
    <property type="project" value="UniProtKB-UniRule"/>
</dbReference>
<accession>A0AAV7JXK9</accession>
<evidence type="ECO:0000313" key="14">
    <source>
        <dbReference type="Proteomes" id="UP001165289"/>
    </source>
</evidence>
<dbReference type="PANTHER" id="PTHR12814:SF2">
    <property type="entry name" value="RNA-BINDING PROTEIN NOB1"/>
    <property type="match status" value="1"/>
</dbReference>
<feature type="binding site" evidence="9">
    <location>
        <position position="254"/>
    </location>
    <ligand>
        <name>Zn(2+)</name>
        <dbReference type="ChEBI" id="CHEBI:29105"/>
    </ligand>
</feature>
<evidence type="ECO:0000259" key="12">
    <source>
        <dbReference type="Pfam" id="PF17146"/>
    </source>
</evidence>
<dbReference type="Pfam" id="PF08772">
    <property type="entry name" value="Zn_ribbon_NOB1"/>
    <property type="match status" value="1"/>
</dbReference>
<dbReference type="InterPro" id="IPR033411">
    <property type="entry name" value="Ribonuclease_PIN"/>
</dbReference>
<dbReference type="GO" id="GO:0016787">
    <property type="term" value="F:hydrolase activity"/>
    <property type="evidence" value="ECO:0007669"/>
    <property type="project" value="UniProtKB-KW"/>
</dbReference>
<dbReference type="Pfam" id="PF17146">
    <property type="entry name" value="PIN_6"/>
    <property type="match status" value="1"/>
</dbReference>
<organism evidence="13 14">
    <name type="scientific">Oopsacas minuta</name>
    <dbReference type="NCBI Taxonomy" id="111878"/>
    <lineage>
        <taxon>Eukaryota</taxon>
        <taxon>Metazoa</taxon>
        <taxon>Porifera</taxon>
        <taxon>Hexactinellida</taxon>
        <taxon>Hexasterophora</taxon>
        <taxon>Lyssacinosida</taxon>
        <taxon>Leucopsacidae</taxon>
        <taxon>Oopsacas</taxon>
    </lineage>
</organism>
<reference evidence="13 14" key="1">
    <citation type="journal article" date="2023" name="BMC Biol.">
        <title>The compact genome of the sponge Oopsacas minuta (Hexactinellida) is lacking key metazoan core genes.</title>
        <authorList>
            <person name="Santini S."/>
            <person name="Schenkelaars Q."/>
            <person name="Jourda C."/>
            <person name="Duchesne M."/>
            <person name="Belahbib H."/>
            <person name="Rocher C."/>
            <person name="Selva M."/>
            <person name="Riesgo A."/>
            <person name="Vervoort M."/>
            <person name="Leys S.P."/>
            <person name="Kodjabachian L."/>
            <person name="Le Bivic A."/>
            <person name="Borchiellini C."/>
            <person name="Claverie J.M."/>
            <person name="Renard E."/>
        </authorList>
    </citation>
    <scope>NUCLEOTIDE SEQUENCE [LARGE SCALE GENOMIC DNA]</scope>
    <source>
        <strain evidence="13">SPO-2</strain>
    </source>
</reference>
<protein>
    <recommendedName>
        <fullName evidence="8">RNA-binding protein NOB1</fullName>
    </recommendedName>
</protein>
<evidence type="ECO:0000256" key="3">
    <source>
        <dbReference type="ARBA" id="ARBA00022722"/>
    </source>
</evidence>
<comment type="similarity">
    <text evidence="2 8">Belongs to the NOB1 family.</text>
</comment>
<dbReference type="Proteomes" id="UP001165289">
    <property type="component" value="Unassembled WGS sequence"/>
</dbReference>
<keyword evidence="5" id="KW-0378">Hydrolase</keyword>
<dbReference type="GO" id="GO:0030490">
    <property type="term" value="P:maturation of SSU-rRNA"/>
    <property type="evidence" value="ECO:0007669"/>
    <property type="project" value="TreeGrafter"/>
</dbReference>
<dbReference type="PIRSF" id="PIRSF037125">
    <property type="entry name" value="D-site_20S_pre-rRNA_nuclease"/>
    <property type="match status" value="1"/>
</dbReference>
<dbReference type="Gene3D" id="6.20.210.10">
    <property type="entry name" value="Nin one binding (NOB1), Zn-ribbon-like"/>
    <property type="match status" value="1"/>
</dbReference>
<dbReference type="GO" id="GO:0030688">
    <property type="term" value="C:preribosome, small subunit precursor"/>
    <property type="evidence" value="ECO:0007669"/>
    <property type="project" value="TreeGrafter"/>
</dbReference>
<evidence type="ECO:0000256" key="7">
    <source>
        <dbReference type="ARBA" id="ARBA00023242"/>
    </source>
</evidence>
<keyword evidence="14" id="KW-1185">Reference proteome</keyword>
<dbReference type="InterPro" id="IPR036283">
    <property type="entry name" value="NOB1_Zf-like_sf"/>
</dbReference>
<dbReference type="InterPro" id="IPR014881">
    <property type="entry name" value="NOB1_Zn-bd"/>
</dbReference>
<evidence type="ECO:0000259" key="11">
    <source>
        <dbReference type="Pfam" id="PF08772"/>
    </source>
</evidence>
<keyword evidence="3" id="KW-0540">Nuclease</keyword>
<evidence type="ECO:0000313" key="13">
    <source>
        <dbReference type="EMBL" id="KAI6653194.1"/>
    </source>
</evidence>
<feature type="region of interest" description="Disordered" evidence="10">
    <location>
        <begin position="307"/>
        <end position="328"/>
    </location>
</feature>
<evidence type="ECO:0000256" key="2">
    <source>
        <dbReference type="ARBA" id="ARBA00005858"/>
    </source>
</evidence>
<dbReference type="AlphaFoldDB" id="A0AAV7JXK9"/>
<proteinExistence type="inferred from homology"/>
<dbReference type="SUPFAM" id="SSF144206">
    <property type="entry name" value="NOB1 zinc finger-like"/>
    <property type="match status" value="1"/>
</dbReference>
<evidence type="ECO:0000256" key="6">
    <source>
        <dbReference type="ARBA" id="ARBA00022833"/>
    </source>
</evidence>
<dbReference type="GO" id="GO:0005737">
    <property type="term" value="C:cytoplasm"/>
    <property type="evidence" value="ECO:0007669"/>
    <property type="project" value="UniProtKB-ARBA"/>
</dbReference>
<evidence type="ECO:0000256" key="10">
    <source>
        <dbReference type="SAM" id="MobiDB-lite"/>
    </source>
</evidence>
<evidence type="ECO:0000256" key="9">
    <source>
        <dbReference type="PIRSR" id="PIRSR037125-1"/>
    </source>
</evidence>
<dbReference type="GO" id="GO:0031981">
    <property type="term" value="C:nuclear lumen"/>
    <property type="evidence" value="ECO:0007669"/>
    <property type="project" value="UniProtKB-ARBA"/>
</dbReference>
<feature type="domain" description="Nin one binding (NOB1) Zn-ribbon-like" evidence="11">
    <location>
        <begin position="244"/>
        <end position="314"/>
    </location>
</feature>
<comment type="subcellular location">
    <subcellularLocation>
        <location evidence="1 8">Nucleus</location>
    </subcellularLocation>
</comment>